<dbReference type="Pfam" id="PF18014">
    <property type="entry name" value="Acetyltransf_18"/>
    <property type="match status" value="1"/>
</dbReference>
<dbReference type="PANTHER" id="PTHR47237">
    <property type="entry name" value="SLL0310 PROTEIN"/>
    <property type="match status" value="1"/>
</dbReference>
<dbReference type="SUPFAM" id="SSF55729">
    <property type="entry name" value="Acyl-CoA N-acyltransferases (Nat)"/>
    <property type="match status" value="1"/>
</dbReference>
<dbReference type="GO" id="GO:0005840">
    <property type="term" value="C:ribosome"/>
    <property type="evidence" value="ECO:0007669"/>
    <property type="project" value="UniProtKB-KW"/>
</dbReference>
<dbReference type="Proteomes" id="UP000192936">
    <property type="component" value="Unassembled WGS sequence"/>
</dbReference>
<evidence type="ECO:0000313" key="2">
    <source>
        <dbReference type="EMBL" id="SMF89594.1"/>
    </source>
</evidence>
<dbReference type="Gene3D" id="3.40.630.30">
    <property type="match status" value="1"/>
</dbReference>
<organism evidence="2 3">
    <name type="scientific">Azospirillum oryzae</name>
    <dbReference type="NCBI Taxonomy" id="286727"/>
    <lineage>
        <taxon>Bacteria</taxon>
        <taxon>Pseudomonadati</taxon>
        <taxon>Pseudomonadota</taxon>
        <taxon>Alphaproteobacteria</taxon>
        <taxon>Rhodospirillales</taxon>
        <taxon>Azospirillaceae</taxon>
        <taxon>Azospirillum</taxon>
    </lineage>
</organism>
<dbReference type="PROSITE" id="PS51186">
    <property type="entry name" value="GNAT"/>
    <property type="match status" value="1"/>
</dbReference>
<keyword evidence="2" id="KW-0687">Ribonucleoprotein</keyword>
<name>A0A1X7HPI0_9PROT</name>
<feature type="domain" description="N-acetyltransferase" evidence="1">
    <location>
        <begin position="8"/>
        <end position="139"/>
    </location>
</feature>
<evidence type="ECO:0000259" key="1">
    <source>
        <dbReference type="PROSITE" id="PS51186"/>
    </source>
</evidence>
<dbReference type="GO" id="GO:0016747">
    <property type="term" value="F:acyltransferase activity, transferring groups other than amino-acyl groups"/>
    <property type="evidence" value="ECO:0007669"/>
    <property type="project" value="InterPro"/>
</dbReference>
<keyword evidence="2" id="KW-0689">Ribosomal protein</keyword>
<dbReference type="PANTHER" id="PTHR47237:SF2">
    <property type="entry name" value="BLL4206 PROTEIN"/>
    <property type="match status" value="1"/>
</dbReference>
<dbReference type="Gene3D" id="3.40.630.90">
    <property type="match status" value="1"/>
</dbReference>
<dbReference type="InterPro" id="IPR041496">
    <property type="entry name" value="YitH/HolE_GNAT"/>
</dbReference>
<reference evidence="2 3" key="1">
    <citation type="submission" date="2017-04" db="EMBL/GenBank/DDBJ databases">
        <authorList>
            <person name="Afonso C.L."/>
            <person name="Miller P.J."/>
            <person name="Scott M.A."/>
            <person name="Spackman E."/>
            <person name="Goraichik I."/>
            <person name="Dimitrov K.M."/>
            <person name="Suarez D.L."/>
            <person name="Swayne D.E."/>
        </authorList>
    </citation>
    <scope>NUCLEOTIDE SEQUENCE [LARGE SCALE GENOMIC DNA]</scope>
    <source>
        <strain evidence="2 3">A2P</strain>
    </source>
</reference>
<gene>
    <name evidence="2" type="ORF">SAMN02982917_6795</name>
</gene>
<dbReference type="InterPro" id="IPR016181">
    <property type="entry name" value="Acyl_CoA_acyltransferase"/>
</dbReference>
<accession>A0A1X7HPI0</accession>
<dbReference type="CDD" id="cd04301">
    <property type="entry name" value="NAT_SF"/>
    <property type="match status" value="1"/>
</dbReference>
<protein>
    <submittedName>
        <fullName evidence="2">Ribosomal protein S18 acetylase RimI</fullName>
    </submittedName>
</protein>
<dbReference type="EMBL" id="FXAK01000009">
    <property type="protein sequence ID" value="SMF89594.1"/>
    <property type="molecule type" value="Genomic_DNA"/>
</dbReference>
<proteinExistence type="predicted"/>
<dbReference type="Pfam" id="PF13508">
    <property type="entry name" value="Acetyltransf_7"/>
    <property type="match status" value="1"/>
</dbReference>
<dbReference type="InterPro" id="IPR000182">
    <property type="entry name" value="GNAT_dom"/>
</dbReference>
<dbReference type="AlphaFoldDB" id="A0A1X7HPI0"/>
<sequence length="286" mass="30741">MIPTTASIMVRAMTPSDLDGALPLSQAVGWPYRREDWSVALGLGQGVLAVADGRIVASALWWPYDDRFATCGIIIVSPAMQGRGLGRMLMDHLLAANGGRSILLNSTEEGRCLYAAFGFRDIGTVHQHQAWLPADTTLTPPSGDDGQVRSARLDDMPTILRIDENAFGARRTKLITEFLRIGSAAVIERNDTVRGFAICRPFGLGQAIGPVVARSTEDARSLIRHFLQAKAGEFLRIDIDGESGLGDWLTAQGLPDVGAVTTMVRGTRPPVPGPDRIYGVASQSFG</sequence>
<dbReference type="RefSeq" id="WP_208621317.1">
    <property type="nucleotide sequence ID" value="NZ_FXAK01000009.1"/>
</dbReference>
<evidence type="ECO:0000313" key="3">
    <source>
        <dbReference type="Proteomes" id="UP000192936"/>
    </source>
</evidence>
<dbReference type="STRING" id="286727.SAMN02982917_6795"/>
<dbReference type="InterPro" id="IPR052729">
    <property type="entry name" value="Acyl/Acetyltrans_Enzymes"/>
</dbReference>